<sequence>MQEFGDFANIDIDRLLKGAGEQFALMEEFQKKLDSYVGRAQDEHGLVTVEYGQEGVRELDLHPKALRLSSGELADLIKAALKDAARDFQQQIHEAMSATFGDSGDNPMKYLDDPEAAGREIKEAQSAYDRTFDDVMGELNRIRLRMEL</sequence>
<proteinExistence type="predicted"/>
<dbReference type="Gene3D" id="3.30.1310.10">
    <property type="entry name" value="Nucleoid-associated protein YbaB-like domain"/>
    <property type="match status" value="1"/>
</dbReference>
<dbReference type="RefSeq" id="WP_138689779.1">
    <property type="nucleotide sequence ID" value="NZ_VCKX01000028.1"/>
</dbReference>
<evidence type="ECO:0000313" key="2">
    <source>
        <dbReference type="Proteomes" id="UP000306628"/>
    </source>
</evidence>
<dbReference type="Proteomes" id="UP000306628">
    <property type="component" value="Unassembled WGS sequence"/>
</dbReference>
<dbReference type="OrthoDB" id="3829223at2"/>
<dbReference type="InterPro" id="IPR036894">
    <property type="entry name" value="YbaB-like_sf"/>
</dbReference>
<dbReference type="EMBL" id="VCKX01000028">
    <property type="protein sequence ID" value="TMR35981.1"/>
    <property type="molecule type" value="Genomic_DNA"/>
</dbReference>
<evidence type="ECO:0000313" key="1">
    <source>
        <dbReference type="EMBL" id="TMR35981.1"/>
    </source>
</evidence>
<dbReference type="GO" id="GO:0003677">
    <property type="term" value="F:DNA binding"/>
    <property type="evidence" value="ECO:0007669"/>
    <property type="project" value="InterPro"/>
</dbReference>
<reference evidence="1 2" key="1">
    <citation type="submission" date="2019-05" db="EMBL/GenBank/DDBJ databases">
        <title>Draft genome sequence of Nonomuraea zeae DSM 100528.</title>
        <authorList>
            <person name="Saricaoglu S."/>
            <person name="Isik K."/>
        </authorList>
    </citation>
    <scope>NUCLEOTIDE SEQUENCE [LARGE SCALE GENOMIC DNA]</scope>
    <source>
        <strain evidence="1 2">DSM 100528</strain>
    </source>
</reference>
<keyword evidence="2" id="KW-1185">Reference proteome</keyword>
<organism evidence="1 2">
    <name type="scientific">Nonomuraea zeae</name>
    <dbReference type="NCBI Taxonomy" id="1642303"/>
    <lineage>
        <taxon>Bacteria</taxon>
        <taxon>Bacillati</taxon>
        <taxon>Actinomycetota</taxon>
        <taxon>Actinomycetes</taxon>
        <taxon>Streptosporangiales</taxon>
        <taxon>Streptosporangiaceae</taxon>
        <taxon>Nonomuraea</taxon>
    </lineage>
</organism>
<dbReference type="InterPro" id="IPR004401">
    <property type="entry name" value="YbaB/EbfC"/>
</dbReference>
<protein>
    <submittedName>
        <fullName evidence="1">YbaB/EbfC family nucleoid-associated protein</fullName>
    </submittedName>
</protein>
<dbReference type="SUPFAM" id="SSF82607">
    <property type="entry name" value="YbaB-like"/>
    <property type="match status" value="1"/>
</dbReference>
<comment type="caution">
    <text evidence="1">The sequence shown here is derived from an EMBL/GenBank/DDBJ whole genome shotgun (WGS) entry which is preliminary data.</text>
</comment>
<name>A0A5S4GTZ9_9ACTN</name>
<gene>
    <name evidence="1" type="ORF">ETD85_12220</name>
</gene>
<dbReference type="Pfam" id="PF02575">
    <property type="entry name" value="YbaB_DNA_bd"/>
    <property type="match status" value="1"/>
</dbReference>
<accession>A0A5S4GTZ9</accession>
<dbReference type="AlphaFoldDB" id="A0A5S4GTZ9"/>